<feature type="domain" description="Histidine kinase" evidence="8">
    <location>
        <begin position="175"/>
        <end position="393"/>
    </location>
</feature>
<dbReference type="InterPro" id="IPR036890">
    <property type="entry name" value="HATPase_C_sf"/>
</dbReference>
<dbReference type="SUPFAM" id="SSF47384">
    <property type="entry name" value="Homodimeric domain of signal transducing histidine kinase"/>
    <property type="match status" value="1"/>
</dbReference>
<proteinExistence type="predicted"/>
<dbReference type="Gene3D" id="1.10.287.130">
    <property type="match status" value="1"/>
</dbReference>
<dbReference type="RefSeq" id="WP_119436208.1">
    <property type="nucleotide sequence ID" value="NZ_QWGR01000001.1"/>
</dbReference>
<gene>
    <name evidence="10" type="ORF">D1614_02090</name>
</gene>
<evidence type="ECO:0000256" key="1">
    <source>
        <dbReference type="ARBA" id="ARBA00000085"/>
    </source>
</evidence>
<dbReference type="InterPro" id="IPR004358">
    <property type="entry name" value="Sig_transdc_His_kin-like_C"/>
</dbReference>
<organism evidence="10 11">
    <name type="scientific">Maribellus luteus</name>
    <dbReference type="NCBI Taxonomy" id="2305463"/>
    <lineage>
        <taxon>Bacteria</taxon>
        <taxon>Pseudomonadati</taxon>
        <taxon>Bacteroidota</taxon>
        <taxon>Bacteroidia</taxon>
        <taxon>Marinilabiliales</taxon>
        <taxon>Prolixibacteraceae</taxon>
        <taxon>Maribellus</taxon>
    </lineage>
</organism>
<keyword evidence="5 10" id="KW-0418">Kinase</keyword>
<evidence type="ECO:0000313" key="10">
    <source>
        <dbReference type="EMBL" id="RIJ50740.1"/>
    </source>
</evidence>
<dbReference type="InterPro" id="IPR003594">
    <property type="entry name" value="HATPase_dom"/>
</dbReference>
<dbReference type="Pfam" id="PF00512">
    <property type="entry name" value="HisKA"/>
    <property type="match status" value="1"/>
</dbReference>
<evidence type="ECO:0000256" key="3">
    <source>
        <dbReference type="ARBA" id="ARBA00022553"/>
    </source>
</evidence>
<keyword evidence="11" id="KW-1185">Reference proteome</keyword>
<feature type="modified residue" description="4-aspartylphosphate" evidence="6">
    <location>
        <position position="62"/>
    </location>
</feature>
<evidence type="ECO:0000313" key="11">
    <source>
        <dbReference type="Proteomes" id="UP000265926"/>
    </source>
</evidence>
<evidence type="ECO:0000256" key="7">
    <source>
        <dbReference type="SAM" id="Coils"/>
    </source>
</evidence>
<dbReference type="OrthoDB" id="9781208at2"/>
<evidence type="ECO:0000256" key="6">
    <source>
        <dbReference type="PROSITE-ProRule" id="PRU00169"/>
    </source>
</evidence>
<dbReference type="PRINTS" id="PR00344">
    <property type="entry name" value="BCTRLSENSOR"/>
</dbReference>
<comment type="catalytic activity">
    <reaction evidence="1">
        <text>ATP + protein L-histidine = ADP + protein N-phospho-L-histidine.</text>
        <dbReference type="EC" id="2.7.13.3"/>
    </reaction>
</comment>
<dbReference type="GO" id="GO:0009927">
    <property type="term" value="F:histidine phosphotransfer kinase activity"/>
    <property type="evidence" value="ECO:0007669"/>
    <property type="project" value="TreeGrafter"/>
</dbReference>
<dbReference type="InterPro" id="IPR003661">
    <property type="entry name" value="HisK_dim/P_dom"/>
</dbReference>
<dbReference type="InterPro" id="IPR011006">
    <property type="entry name" value="CheY-like_superfamily"/>
</dbReference>
<dbReference type="EC" id="2.7.13.3" evidence="2"/>
<dbReference type="PROSITE" id="PS50110">
    <property type="entry name" value="RESPONSE_REGULATORY"/>
    <property type="match status" value="1"/>
</dbReference>
<evidence type="ECO:0000259" key="9">
    <source>
        <dbReference type="PROSITE" id="PS50110"/>
    </source>
</evidence>
<dbReference type="CDD" id="cd00075">
    <property type="entry name" value="HATPase"/>
    <property type="match status" value="1"/>
</dbReference>
<dbReference type="CDD" id="cd00082">
    <property type="entry name" value="HisKA"/>
    <property type="match status" value="1"/>
</dbReference>
<evidence type="ECO:0000256" key="5">
    <source>
        <dbReference type="ARBA" id="ARBA00022777"/>
    </source>
</evidence>
<evidence type="ECO:0000256" key="2">
    <source>
        <dbReference type="ARBA" id="ARBA00012438"/>
    </source>
</evidence>
<dbReference type="Gene3D" id="3.40.50.2300">
    <property type="match status" value="1"/>
</dbReference>
<dbReference type="GO" id="GO:0000155">
    <property type="term" value="F:phosphorelay sensor kinase activity"/>
    <property type="evidence" value="ECO:0007669"/>
    <property type="project" value="InterPro"/>
</dbReference>
<dbReference type="Proteomes" id="UP000265926">
    <property type="component" value="Unassembled WGS sequence"/>
</dbReference>
<keyword evidence="7" id="KW-0175">Coiled coil</keyword>
<dbReference type="SMART" id="SM00387">
    <property type="entry name" value="HATPase_c"/>
    <property type="match status" value="1"/>
</dbReference>
<dbReference type="PROSITE" id="PS50109">
    <property type="entry name" value="HIS_KIN"/>
    <property type="match status" value="1"/>
</dbReference>
<dbReference type="EMBL" id="QWGR01000001">
    <property type="protein sequence ID" value="RIJ50740.1"/>
    <property type="molecule type" value="Genomic_DNA"/>
</dbReference>
<dbReference type="SUPFAM" id="SSF52172">
    <property type="entry name" value="CheY-like"/>
    <property type="match status" value="1"/>
</dbReference>
<dbReference type="InterPro" id="IPR036097">
    <property type="entry name" value="HisK_dim/P_sf"/>
</dbReference>
<dbReference type="SMART" id="SM00448">
    <property type="entry name" value="REC"/>
    <property type="match status" value="1"/>
</dbReference>
<protein>
    <recommendedName>
        <fullName evidence="2">histidine kinase</fullName>
        <ecNumber evidence="2">2.7.13.3</ecNumber>
    </recommendedName>
</protein>
<dbReference type="Gene3D" id="3.30.565.10">
    <property type="entry name" value="Histidine kinase-like ATPase, C-terminal domain"/>
    <property type="match status" value="1"/>
</dbReference>
<dbReference type="AlphaFoldDB" id="A0A399T2W2"/>
<dbReference type="PANTHER" id="PTHR43047:SF72">
    <property type="entry name" value="OSMOSENSING HISTIDINE PROTEIN KINASE SLN1"/>
    <property type="match status" value="1"/>
</dbReference>
<keyword evidence="3 6" id="KW-0597">Phosphoprotein</keyword>
<dbReference type="InterPro" id="IPR001789">
    <property type="entry name" value="Sig_transdc_resp-reg_receiver"/>
</dbReference>
<feature type="domain" description="Response regulatory" evidence="9">
    <location>
        <begin position="5"/>
        <end position="128"/>
    </location>
</feature>
<dbReference type="Pfam" id="PF02518">
    <property type="entry name" value="HATPase_c"/>
    <property type="match status" value="1"/>
</dbReference>
<sequence length="394" mass="43998">MGKPVILCIDDEEIILQALEEQLVNIFGEEYDIETSDSGADAIGFFKELKENGIRVPVVISDYIMPGMKGDEVLKEIHNLSPGSLKILLTGHADIEGISNAINHAKLYRYIAKPWDKDDLVLTVREAIKSFLQEIKIRKQNEELLLLNASLEEKVKERTAELEIANAAKDKFFSIIAHDLRNPFNALFGLTDFLIDNWQDIDEVTKIELIKDLQSSSKLTFNLLQNLLDWSRSQTGQITVRAVAIDANKLVTETIGVLKKQAGNKCINVKNFVPETTLCFADPNMVSTVFRNLISNSIKFSNHGGKIEVSAAAVDGHYEFSVEDNGIGMDKDTRDKLFRITEKVKRPGTENEEGTGLGLILCKEFVEKNGGSIRVESEQNSGSKFFFTLPISQS</sequence>
<dbReference type="GO" id="GO:0005886">
    <property type="term" value="C:plasma membrane"/>
    <property type="evidence" value="ECO:0007669"/>
    <property type="project" value="TreeGrafter"/>
</dbReference>
<dbReference type="SMART" id="SM00388">
    <property type="entry name" value="HisKA"/>
    <property type="match status" value="1"/>
</dbReference>
<dbReference type="PANTHER" id="PTHR43047">
    <property type="entry name" value="TWO-COMPONENT HISTIDINE PROTEIN KINASE"/>
    <property type="match status" value="1"/>
</dbReference>
<reference evidence="10 11" key="1">
    <citation type="submission" date="2018-08" db="EMBL/GenBank/DDBJ databases">
        <title>Pallidiluteibacterium maritimus gen. nov., sp. nov., isolated from coastal sediment.</title>
        <authorList>
            <person name="Zhou L.Y."/>
        </authorList>
    </citation>
    <scope>NUCLEOTIDE SEQUENCE [LARGE SCALE GENOMIC DNA]</scope>
    <source>
        <strain evidence="10 11">XSD2</strain>
    </source>
</reference>
<dbReference type="Pfam" id="PF00072">
    <property type="entry name" value="Response_reg"/>
    <property type="match status" value="1"/>
</dbReference>
<dbReference type="InterPro" id="IPR005467">
    <property type="entry name" value="His_kinase_dom"/>
</dbReference>
<keyword evidence="4" id="KW-0808">Transferase</keyword>
<feature type="coiled-coil region" evidence="7">
    <location>
        <begin position="137"/>
        <end position="168"/>
    </location>
</feature>
<evidence type="ECO:0000259" key="8">
    <source>
        <dbReference type="PROSITE" id="PS50109"/>
    </source>
</evidence>
<name>A0A399T2W2_9BACT</name>
<dbReference type="SUPFAM" id="SSF55874">
    <property type="entry name" value="ATPase domain of HSP90 chaperone/DNA topoisomerase II/histidine kinase"/>
    <property type="match status" value="1"/>
</dbReference>
<dbReference type="FunFam" id="3.30.565.10:FF:000006">
    <property type="entry name" value="Sensor histidine kinase WalK"/>
    <property type="match status" value="1"/>
</dbReference>
<accession>A0A399T2W2</accession>
<evidence type="ECO:0000256" key="4">
    <source>
        <dbReference type="ARBA" id="ARBA00022679"/>
    </source>
</evidence>
<comment type="caution">
    <text evidence="10">The sequence shown here is derived from an EMBL/GenBank/DDBJ whole genome shotgun (WGS) entry which is preliminary data.</text>
</comment>